<protein>
    <submittedName>
        <fullName evidence="8">Protease II</fullName>
        <ecNumber evidence="8">3.4.21.83</ecNumber>
    </submittedName>
</protein>
<dbReference type="OrthoDB" id="9801421at2"/>
<dbReference type="Gene3D" id="2.130.10.120">
    <property type="entry name" value="Prolyl oligopeptidase, N-terminal domain"/>
    <property type="match status" value="1"/>
</dbReference>
<dbReference type="AlphaFoldDB" id="A0A1R4K8L8"/>
<keyword evidence="2 8" id="KW-0645">Protease</keyword>
<dbReference type="InterPro" id="IPR029058">
    <property type="entry name" value="AB_hydrolase_fold"/>
</dbReference>
<dbReference type="PRINTS" id="PR00862">
    <property type="entry name" value="PROLIGOPTASE"/>
</dbReference>
<evidence type="ECO:0000256" key="1">
    <source>
        <dbReference type="ARBA" id="ARBA00005228"/>
    </source>
</evidence>
<name>A0A1R4K8L8_9MICO</name>
<dbReference type="InterPro" id="IPR002470">
    <property type="entry name" value="Peptidase_S9A"/>
</dbReference>
<dbReference type="PROSITE" id="PS00708">
    <property type="entry name" value="PRO_ENDOPEP_SER"/>
    <property type="match status" value="1"/>
</dbReference>
<dbReference type="SUPFAM" id="SSF53474">
    <property type="entry name" value="alpha/beta-Hydrolases"/>
    <property type="match status" value="1"/>
</dbReference>
<feature type="domain" description="Peptidase S9A N-terminal" evidence="7">
    <location>
        <begin position="10"/>
        <end position="429"/>
    </location>
</feature>
<feature type="region of interest" description="Disordered" evidence="5">
    <location>
        <begin position="716"/>
        <end position="736"/>
    </location>
</feature>
<accession>A0A1R4K8L8</accession>
<reference evidence="9" key="1">
    <citation type="submission" date="2017-02" db="EMBL/GenBank/DDBJ databases">
        <authorList>
            <person name="Dridi B."/>
        </authorList>
    </citation>
    <scope>NUCLEOTIDE SEQUENCE [LARGE SCALE GENOMIC DNA]</scope>
    <source>
        <strain evidence="9">EB411</strain>
    </source>
</reference>
<evidence type="ECO:0000256" key="3">
    <source>
        <dbReference type="ARBA" id="ARBA00022801"/>
    </source>
</evidence>
<evidence type="ECO:0000259" key="6">
    <source>
        <dbReference type="Pfam" id="PF00326"/>
    </source>
</evidence>
<dbReference type="InterPro" id="IPR051543">
    <property type="entry name" value="Serine_Peptidase_S9A"/>
</dbReference>
<evidence type="ECO:0000313" key="8">
    <source>
        <dbReference type="EMBL" id="SJN40588.1"/>
    </source>
</evidence>
<organism evidence="8 9">
    <name type="scientific">Mycetocola reblochoni REB411</name>
    <dbReference type="NCBI Taxonomy" id="1255698"/>
    <lineage>
        <taxon>Bacteria</taxon>
        <taxon>Bacillati</taxon>
        <taxon>Actinomycetota</taxon>
        <taxon>Actinomycetes</taxon>
        <taxon>Micrococcales</taxon>
        <taxon>Microbacteriaceae</taxon>
        <taxon>Mycetocola</taxon>
    </lineage>
</organism>
<dbReference type="RefSeq" id="WP_087138412.1">
    <property type="nucleotide sequence ID" value="NZ_FUKR01000071.1"/>
</dbReference>
<dbReference type="PANTHER" id="PTHR11757:SF19">
    <property type="entry name" value="PROLYL ENDOPEPTIDASE-LIKE"/>
    <property type="match status" value="1"/>
</dbReference>
<dbReference type="GO" id="GO:0006508">
    <property type="term" value="P:proteolysis"/>
    <property type="evidence" value="ECO:0007669"/>
    <property type="project" value="UniProtKB-KW"/>
</dbReference>
<keyword evidence="4" id="KW-0720">Serine protease</keyword>
<sequence>MTASTGPRAEKRAIIREHHGDRVADPYEWLRDTDSPEVVALLQAENAHTDERTAGLEALRRRVFDEIRSRTLETDISVPQRIGQWWYFTRTREGAQYGISCRTPAAGPDDWTPPAVDPATTLPGEQIVFDSNEAALGNDFFALGSFDISADGRRLLYGVDTAGDERYTLRVRDLASGDDLPDEVGNTFSGAVFSPDGAHVFYTTVDDAWRPDTVHRHRVGSAEPDVVVLHEPDERFWVGVDTTRSQRYILFSVSSSVTSEYRFLPATTPTAEPRTLWPRREEVEYDVEHAVIGGEDVFLVTHNDGAEDFEVVAVDPDAPGTGPADARVVVPHRPGVRIEDVEAFADRLVVSSRREGLTRIAVARLAGVSDVALIAVEEVVFPEPLYTVGTAGNPEWTAPLTRLSYTSMVTPRSLFELDAVSGELTLLKRQPVLGGYDPDDYEQLREWAPAPDGTLVPISIVKRRDTALPAPLELYGYGSYELSTDPGFSIARLSLLDRGAVFAIAHVRGGGELGRSWYEDGKRLRKRTSFTDFVAAAEHLIARGYTVPERLVAEGGSAGGLLMGAVANLAPTTFAGILASVPFVDALTSILKPELPLTVIEWDEWGDPLHDAEVYDYIKGYTPYENVVDGADYPRILVTTSLNDTRVLVVEPVKWVQRLRDAGADPLLRIEMSAGHGGVTGRYDAWRERAEELAWILDVLGLADAVPAAHAAPAIGADEPARVGSPAAEPSPPEPR</sequence>
<dbReference type="PANTHER" id="PTHR11757">
    <property type="entry name" value="PROTEASE FAMILY S9A OLIGOPEPTIDASE"/>
    <property type="match status" value="1"/>
</dbReference>
<dbReference type="Gene3D" id="3.40.50.1820">
    <property type="entry name" value="alpha/beta hydrolase"/>
    <property type="match status" value="1"/>
</dbReference>
<proteinExistence type="inferred from homology"/>
<gene>
    <name evidence="8" type="ORF">FM119_12055</name>
</gene>
<evidence type="ECO:0000313" key="9">
    <source>
        <dbReference type="Proteomes" id="UP000196778"/>
    </source>
</evidence>
<dbReference type="Pfam" id="PF00326">
    <property type="entry name" value="Peptidase_S9"/>
    <property type="match status" value="1"/>
</dbReference>
<evidence type="ECO:0000259" key="7">
    <source>
        <dbReference type="Pfam" id="PF02897"/>
    </source>
</evidence>
<dbReference type="InterPro" id="IPR002471">
    <property type="entry name" value="Pept_S9_AS"/>
</dbReference>
<comment type="similarity">
    <text evidence="1">Belongs to the peptidase S9A family.</text>
</comment>
<keyword evidence="9" id="KW-1185">Reference proteome</keyword>
<evidence type="ECO:0000256" key="2">
    <source>
        <dbReference type="ARBA" id="ARBA00022670"/>
    </source>
</evidence>
<evidence type="ECO:0000256" key="5">
    <source>
        <dbReference type="SAM" id="MobiDB-lite"/>
    </source>
</evidence>
<keyword evidence="3 8" id="KW-0378">Hydrolase</keyword>
<dbReference type="Pfam" id="PF02897">
    <property type="entry name" value="Peptidase_S9_N"/>
    <property type="match status" value="1"/>
</dbReference>
<evidence type="ECO:0000256" key="4">
    <source>
        <dbReference type="ARBA" id="ARBA00022825"/>
    </source>
</evidence>
<dbReference type="Proteomes" id="UP000196778">
    <property type="component" value="Unassembled WGS sequence"/>
</dbReference>
<dbReference type="InterPro" id="IPR001375">
    <property type="entry name" value="Peptidase_S9_cat"/>
</dbReference>
<feature type="domain" description="Peptidase S9 prolyl oligopeptidase catalytic" evidence="6">
    <location>
        <begin position="488"/>
        <end position="701"/>
    </location>
</feature>
<dbReference type="EC" id="3.4.21.83" evidence="8"/>
<dbReference type="InterPro" id="IPR023302">
    <property type="entry name" value="Pept_S9A_N"/>
</dbReference>
<dbReference type="GO" id="GO:0004252">
    <property type="term" value="F:serine-type endopeptidase activity"/>
    <property type="evidence" value="ECO:0007669"/>
    <property type="project" value="UniProtKB-EC"/>
</dbReference>
<dbReference type="EMBL" id="FUKR01000071">
    <property type="protein sequence ID" value="SJN40588.1"/>
    <property type="molecule type" value="Genomic_DNA"/>
</dbReference>
<dbReference type="SUPFAM" id="SSF50993">
    <property type="entry name" value="Peptidase/esterase 'gauge' domain"/>
    <property type="match status" value="1"/>
</dbReference>